<dbReference type="AlphaFoldDB" id="A0A1T5E0Q4"/>
<organism evidence="1 2">
    <name type="scientific">Parapedobacter luteus</name>
    <dbReference type="NCBI Taxonomy" id="623280"/>
    <lineage>
        <taxon>Bacteria</taxon>
        <taxon>Pseudomonadati</taxon>
        <taxon>Bacteroidota</taxon>
        <taxon>Sphingobacteriia</taxon>
        <taxon>Sphingobacteriales</taxon>
        <taxon>Sphingobacteriaceae</taxon>
        <taxon>Parapedobacter</taxon>
    </lineage>
</organism>
<sequence>MRRLFFSATATLLFLAACEKDEDTDQTISIHTDFSDGKDGWQGGFSEYSGTNAEIYELEEGIAPLPPPLDESKSGYRTSGINRSDDLFMYLTKRVQGLKPNTSYRGRFSLQLASNARSGGVGAGGAPGESVGLGIGLTIKEPRSAPDNDNFYRMNIDKIHQCCTDGNDMIVIGDIANGTDDYVYTLIDRSGEFTATTDHQGVLWIIVGTDSGFEGRTTLYYSIINVTLEEI</sequence>
<evidence type="ECO:0000313" key="1">
    <source>
        <dbReference type="EMBL" id="SKB77283.1"/>
    </source>
</evidence>
<accession>A0A1T5E0Q4</accession>
<dbReference type="Proteomes" id="UP000190541">
    <property type="component" value="Unassembled WGS sequence"/>
</dbReference>
<protein>
    <recommendedName>
        <fullName evidence="3">Lipoprotein</fullName>
    </recommendedName>
</protein>
<evidence type="ECO:0008006" key="3">
    <source>
        <dbReference type="Google" id="ProtNLM"/>
    </source>
</evidence>
<dbReference type="EMBL" id="FUYS01000008">
    <property type="protein sequence ID" value="SKB77283.1"/>
    <property type="molecule type" value="Genomic_DNA"/>
</dbReference>
<keyword evidence="2" id="KW-1185">Reference proteome</keyword>
<proteinExistence type="predicted"/>
<reference evidence="1 2" key="1">
    <citation type="submission" date="2017-02" db="EMBL/GenBank/DDBJ databases">
        <authorList>
            <person name="Peterson S.W."/>
        </authorList>
    </citation>
    <scope>NUCLEOTIDE SEQUENCE [LARGE SCALE GENOMIC DNA]</scope>
    <source>
        <strain evidence="1 2">DSM 22899</strain>
    </source>
</reference>
<dbReference type="RefSeq" id="WP_079717717.1">
    <property type="nucleotide sequence ID" value="NZ_FUYS01000008.1"/>
</dbReference>
<dbReference type="PROSITE" id="PS51257">
    <property type="entry name" value="PROKAR_LIPOPROTEIN"/>
    <property type="match status" value="1"/>
</dbReference>
<dbReference type="OrthoDB" id="2781053at2"/>
<evidence type="ECO:0000313" key="2">
    <source>
        <dbReference type="Proteomes" id="UP000190541"/>
    </source>
</evidence>
<name>A0A1T5E0Q4_9SPHI</name>
<dbReference type="STRING" id="623280.SAMN05660226_03052"/>
<gene>
    <name evidence="1" type="ORF">SAMN05660226_03052</name>
</gene>